<dbReference type="RefSeq" id="YP_009124850.1">
    <property type="nucleotide sequence ID" value="NC_026590.1"/>
</dbReference>
<keyword evidence="2" id="KW-1185">Reference proteome</keyword>
<proteinExistence type="predicted"/>
<accession>A0A068F1V4</accession>
<dbReference type="KEGG" id="vg:23679614"/>
<protein>
    <submittedName>
        <fullName evidence="1">Uncharacterized protein</fullName>
    </submittedName>
</protein>
<dbReference type="Proteomes" id="UP000027491">
    <property type="component" value="Segment"/>
</dbReference>
<sequence>MNPTDQAVFNEYVNAGNALDAYRDGARYTGNPVRRYEKAREAWFATEAYKNRPPLRHPATGEIIG</sequence>
<dbReference type="EMBL" id="KJ567043">
    <property type="protein sequence ID" value="AID58927.1"/>
    <property type="molecule type" value="Genomic_DNA"/>
</dbReference>
<organism evidence="1 2">
    <name type="scientific">Mycobacterium phage Gaia</name>
    <dbReference type="NCBI Taxonomy" id="1486472"/>
    <lineage>
        <taxon>Viruses</taxon>
        <taxon>Duplodnaviria</taxon>
        <taxon>Heunggongvirae</taxon>
        <taxon>Uroviricota</taxon>
        <taxon>Caudoviricetes</taxon>
        <taxon>Gaiavirus</taxon>
        <taxon>Gaiavirus gaia</taxon>
    </lineage>
</organism>
<gene>
    <name evidence="1" type="primary">108</name>
    <name evidence="1" type="ORF">PBI_GAIA_108</name>
</gene>
<reference evidence="1 2" key="1">
    <citation type="submission" date="2014-03" db="EMBL/GenBank/DDBJ databases">
        <authorList>
            <person name="Yoder B.A."/>
            <person name="Colicchio M.A."/>
            <person name="Schafer C.E."/>
            <person name="Abrahim M.R."/>
            <person name="Adkins N.L."/>
            <person name="Burke K.A."/>
            <person name="Churilla B.M."/>
            <person name="Cohen K.L."/>
            <person name="Fasoranti T.O."/>
            <person name="Genkil J.S."/>
            <person name="Kramer Z.J."/>
            <person name="Prout A.K."/>
            <person name="Schwarz A.G."/>
            <person name="Tish M."/>
            <person name="Vispute N."/>
            <person name="Wilkes K.E."/>
            <person name="Williams C.R."/>
            <person name="Xiao X."/>
            <person name="Yu V.J."/>
            <person name="Lapin J.S."/>
            <person name="Ott C.T."/>
            <person name="Walburn T.D."/>
            <person name="Bradley K.W."/>
            <person name="Clarke D.Q."/>
            <person name="Lewis M.F."/>
            <person name="Barker L.P."/>
            <person name="Bailey C."/>
            <person name="Asai D.J."/>
            <person name="Bowman C.A."/>
            <person name="Russell D.A."/>
            <person name="Pope W.H."/>
            <person name="Jacobs-Sera D."/>
            <person name="Hendrix R.W."/>
            <person name="Hatfull G.F."/>
        </authorList>
    </citation>
    <scope>NUCLEOTIDE SEQUENCE [LARGE SCALE GENOMIC DNA]</scope>
</reference>
<name>A0A068F1V4_9CAUD</name>
<evidence type="ECO:0000313" key="2">
    <source>
        <dbReference type="Proteomes" id="UP000027491"/>
    </source>
</evidence>
<evidence type="ECO:0000313" key="1">
    <source>
        <dbReference type="EMBL" id="AID58927.1"/>
    </source>
</evidence>
<dbReference type="GeneID" id="23679614"/>